<feature type="compositionally biased region" description="Basic and acidic residues" evidence="1">
    <location>
        <begin position="154"/>
        <end position="164"/>
    </location>
</feature>
<reference evidence="2" key="1">
    <citation type="journal article" date="2023" name="Plant J.">
        <title>Genome sequences and population genomics provide insights into the demographic history, inbreeding, and mutation load of two 'living fossil' tree species of Dipteronia.</title>
        <authorList>
            <person name="Feng Y."/>
            <person name="Comes H.P."/>
            <person name="Chen J."/>
            <person name="Zhu S."/>
            <person name="Lu R."/>
            <person name="Zhang X."/>
            <person name="Li P."/>
            <person name="Qiu J."/>
            <person name="Olsen K.M."/>
            <person name="Qiu Y."/>
        </authorList>
    </citation>
    <scope>NUCLEOTIDE SEQUENCE</scope>
    <source>
        <strain evidence="2">KIB01</strain>
    </source>
</reference>
<feature type="region of interest" description="Disordered" evidence="1">
    <location>
        <begin position="194"/>
        <end position="213"/>
    </location>
</feature>
<sequence>MIRDEPPKRLVSRVPSMAPDKRFKTINYSSGSRNPENGGPMIEGGPTQLSDPGLVETGQIGLARDTVCDVGEERIGEKLGKRVEHDFVRESIEIQNSKKLRLMGVVSNQAEKPREGKLLKKETPKGKKNLSAGNRKKATVWLKKLGEQTLVEDESTKIDSKSPKNDVVPNTEEESSSAYGNDCSLNFFRAQSDNCKSETEISTSRSPPACRNQ</sequence>
<feature type="compositionally biased region" description="Polar residues" evidence="1">
    <location>
        <begin position="26"/>
        <end position="35"/>
    </location>
</feature>
<name>A0AAD9TLL9_9ROSI</name>
<feature type="region of interest" description="Disordered" evidence="1">
    <location>
        <begin position="107"/>
        <end position="134"/>
    </location>
</feature>
<keyword evidence="3" id="KW-1185">Reference proteome</keyword>
<feature type="region of interest" description="Disordered" evidence="1">
    <location>
        <begin position="153"/>
        <end position="181"/>
    </location>
</feature>
<proteinExistence type="predicted"/>
<comment type="caution">
    <text evidence="2">The sequence shown here is derived from an EMBL/GenBank/DDBJ whole genome shotgun (WGS) entry which is preliminary data.</text>
</comment>
<accession>A0AAD9TLL9</accession>
<feature type="region of interest" description="Disordered" evidence="1">
    <location>
        <begin position="24"/>
        <end position="54"/>
    </location>
</feature>
<evidence type="ECO:0000313" key="2">
    <source>
        <dbReference type="EMBL" id="KAK2638306.1"/>
    </source>
</evidence>
<evidence type="ECO:0000313" key="3">
    <source>
        <dbReference type="Proteomes" id="UP001280121"/>
    </source>
</evidence>
<protein>
    <submittedName>
        <fullName evidence="2">Uncharacterized protein</fullName>
    </submittedName>
</protein>
<feature type="compositionally biased region" description="Basic and acidic residues" evidence="1">
    <location>
        <begin position="111"/>
        <end position="125"/>
    </location>
</feature>
<dbReference type="EMBL" id="JANJYI010000008">
    <property type="protein sequence ID" value="KAK2638306.1"/>
    <property type="molecule type" value="Genomic_DNA"/>
</dbReference>
<gene>
    <name evidence="2" type="ORF">Ddye_026101</name>
</gene>
<organism evidence="2 3">
    <name type="scientific">Dipteronia dyeriana</name>
    <dbReference type="NCBI Taxonomy" id="168575"/>
    <lineage>
        <taxon>Eukaryota</taxon>
        <taxon>Viridiplantae</taxon>
        <taxon>Streptophyta</taxon>
        <taxon>Embryophyta</taxon>
        <taxon>Tracheophyta</taxon>
        <taxon>Spermatophyta</taxon>
        <taxon>Magnoliopsida</taxon>
        <taxon>eudicotyledons</taxon>
        <taxon>Gunneridae</taxon>
        <taxon>Pentapetalae</taxon>
        <taxon>rosids</taxon>
        <taxon>malvids</taxon>
        <taxon>Sapindales</taxon>
        <taxon>Sapindaceae</taxon>
        <taxon>Hippocastanoideae</taxon>
        <taxon>Acereae</taxon>
        <taxon>Dipteronia</taxon>
    </lineage>
</organism>
<evidence type="ECO:0000256" key="1">
    <source>
        <dbReference type="SAM" id="MobiDB-lite"/>
    </source>
</evidence>
<dbReference type="Proteomes" id="UP001280121">
    <property type="component" value="Unassembled WGS sequence"/>
</dbReference>
<dbReference type="AlphaFoldDB" id="A0AAD9TLL9"/>